<accession>A0A426Z2R0</accession>
<proteinExistence type="predicted"/>
<evidence type="ECO:0000256" key="2">
    <source>
        <dbReference type="SAM" id="SignalP"/>
    </source>
</evidence>
<comment type="caution">
    <text evidence="3">The sequence shown here is derived from an EMBL/GenBank/DDBJ whole genome shotgun (WGS) entry which is preliminary data.</text>
</comment>
<keyword evidence="2" id="KW-0732">Signal</keyword>
<dbReference type="AlphaFoldDB" id="A0A426Z2R0"/>
<sequence>MARAHLALCFSLVCQLWLIYVSISISDRDGEPQGDEGDASYLLKSPSFTTDCPDINRTNPGSTYGCQITLARFWAWYPDLKIEEDPFASLPEDDNMEMLNEVPLDDSRDPSSA</sequence>
<protein>
    <submittedName>
        <fullName evidence="3">Uncharacterized protein</fullName>
    </submittedName>
</protein>
<evidence type="ECO:0000256" key="1">
    <source>
        <dbReference type="SAM" id="MobiDB-lite"/>
    </source>
</evidence>
<feature type="chain" id="PRO_5019203669" evidence="2">
    <location>
        <begin position="25"/>
        <end position="113"/>
    </location>
</feature>
<organism evidence="3 4">
    <name type="scientific">Ensete ventricosum</name>
    <name type="common">Abyssinian banana</name>
    <name type="synonym">Musa ensete</name>
    <dbReference type="NCBI Taxonomy" id="4639"/>
    <lineage>
        <taxon>Eukaryota</taxon>
        <taxon>Viridiplantae</taxon>
        <taxon>Streptophyta</taxon>
        <taxon>Embryophyta</taxon>
        <taxon>Tracheophyta</taxon>
        <taxon>Spermatophyta</taxon>
        <taxon>Magnoliopsida</taxon>
        <taxon>Liliopsida</taxon>
        <taxon>Zingiberales</taxon>
        <taxon>Musaceae</taxon>
        <taxon>Ensete</taxon>
    </lineage>
</organism>
<evidence type="ECO:0000313" key="3">
    <source>
        <dbReference type="EMBL" id="RRT58241.1"/>
    </source>
</evidence>
<dbReference type="EMBL" id="AMZH03008781">
    <property type="protein sequence ID" value="RRT58241.1"/>
    <property type="molecule type" value="Genomic_DNA"/>
</dbReference>
<dbReference type="Proteomes" id="UP000287651">
    <property type="component" value="Unassembled WGS sequence"/>
</dbReference>
<evidence type="ECO:0000313" key="4">
    <source>
        <dbReference type="Proteomes" id="UP000287651"/>
    </source>
</evidence>
<name>A0A426Z2R0_ENSVE</name>
<gene>
    <name evidence="3" type="ORF">B296_00046745</name>
</gene>
<reference evidence="3 4" key="1">
    <citation type="journal article" date="2014" name="Agronomy (Basel)">
        <title>A Draft Genome Sequence for Ensete ventricosum, the Drought-Tolerant Tree Against Hunger.</title>
        <authorList>
            <person name="Harrison J."/>
            <person name="Moore K.A."/>
            <person name="Paszkiewicz K."/>
            <person name="Jones T."/>
            <person name="Grant M."/>
            <person name="Ambacheew D."/>
            <person name="Muzemil S."/>
            <person name="Studholme D.J."/>
        </authorList>
    </citation>
    <scope>NUCLEOTIDE SEQUENCE [LARGE SCALE GENOMIC DNA]</scope>
</reference>
<feature type="region of interest" description="Disordered" evidence="1">
    <location>
        <begin position="91"/>
        <end position="113"/>
    </location>
</feature>
<feature type="signal peptide" evidence="2">
    <location>
        <begin position="1"/>
        <end position="24"/>
    </location>
</feature>